<dbReference type="PANTHER" id="PTHR42714">
    <property type="entry name" value="TRNA MODIFICATION GTPASE GTPBP3"/>
    <property type="match status" value="1"/>
</dbReference>
<dbReference type="GO" id="GO:0005737">
    <property type="term" value="C:cytoplasm"/>
    <property type="evidence" value="ECO:0007669"/>
    <property type="project" value="TreeGrafter"/>
</dbReference>
<dbReference type="RefSeq" id="WP_012662522.1">
    <property type="nucleotide sequence ID" value="NC_012108.1"/>
</dbReference>
<dbReference type="GO" id="GO:0005525">
    <property type="term" value="F:GTP binding"/>
    <property type="evidence" value="ECO:0007669"/>
    <property type="project" value="InterPro"/>
</dbReference>
<dbReference type="CDD" id="cd00880">
    <property type="entry name" value="Era_like"/>
    <property type="match status" value="1"/>
</dbReference>
<sequence length="405" mass="45466">MSTPPLAEMTRIVLAGVRNAGKSSLMNNLFQKDIAITSETPGTTTDPVTRKIELGKLGMCAITDTAGLDDAGALGEQRILKTRERLETADLILFVSPGDKAPTPAEKELKNWLLEKNLPWIGVISFKDLPRHEEKKTFFEQQEQIVLDNTIEKSCLPLIEKMEKLEKEIHREMTPVEGLVQEQDLVLLVTPIDLAAPAGRLILPQVETIRDLLDRDCAALIVKERELYTFYHNIGIKPALVITDSQVFHKVAADIPEDQPLTSFSILFARKKGDPSLFIRSLNALKNFPQKGRVLVMEVCSHHRQAEDLGTVKIPRLFRQLVGSQVEFGHTRKVPKDPDAWDMVIHCAGCMITQKAMDSRLEIFREKGIPVLNYGLFLAWANGLLPRALEPFPELAELFLENNPL</sequence>
<evidence type="ECO:0000259" key="2">
    <source>
        <dbReference type="Pfam" id="PF18128"/>
    </source>
</evidence>
<dbReference type="InterPro" id="IPR027417">
    <property type="entry name" value="P-loop_NTPase"/>
</dbReference>
<keyword evidence="5" id="KW-1185">Reference proteome</keyword>
<evidence type="ECO:0000259" key="3">
    <source>
        <dbReference type="Pfam" id="PF18133"/>
    </source>
</evidence>
<reference evidence="4 5" key="1">
    <citation type="journal article" date="2009" name="Environ. Microbiol.">
        <title>Genome sequence of Desulfobacterium autotrophicum HRM2, a marine sulfate reducer oxidizing organic carbon completely to carbon dioxide.</title>
        <authorList>
            <person name="Strittmatter A.W."/>
            <person name="Liesegang H."/>
            <person name="Rabus R."/>
            <person name="Decker I."/>
            <person name="Amann J."/>
            <person name="Andres S."/>
            <person name="Henne A."/>
            <person name="Fricke W.F."/>
            <person name="Martinez-Arias R."/>
            <person name="Bartels D."/>
            <person name="Goesmann A."/>
            <person name="Krause L."/>
            <person name="Puehler A."/>
            <person name="Klenk H.P."/>
            <person name="Richter M."/>
            <person name="Schuler M."/>
            <person name="Gloeckner F.O."/>
            <person name="Meyerdierks A."/>
            <person name="Gottschalk G."/>
            <person name="Amann R."/>
        </authorList>
    </citation>
    <scope>NUCLEOTIDE SEQUENCE [LARGE SCALE GENOMIC DNA]</scope>
    <source>
        <strain evidence="5">ATCC 43914 / DSM 3382 / HRM2</strain>
    </source>
</reference>
<dbReference type="KEGG" id="dat:HRM2_01510"/>
<dbReference type="Gene3D" id="3.40.50.11420">
    <property type="match status" value="1"/>
</dbReference>
<dbReference type="Gene3D" id="3.40.50.11410">
    <property type="match status" value="1"/>
</dbReference>
<accession>C0QEF6</accession>
<organism evidence="4 5">
    <name type="scientific">Desulforapulum autotrophicum (strain ATCC 43914 / DSM 3382 / VKM B-1955 / HRM2)</name>
    <name type="common">Desulfobacterium autotrophicum</name>
    <dbReference type="NCBI Taxonomy" id="177437"/>
    <lineage>
        <taxon>Bacteria</taxon>
        <taxon>Pseudomonadati</taxon>
        <taxon>Thermodesulfobacteriota</taxon>
        <taxon>Desulfobacteria</taxon>
        <taxon>Desulfobacterales</taxon>
        <taxon>Desulfobacteraceae</taxon>
        <taxon>Desulforapulum</taxon>
    </lineage>
</organism>
<dbReference type="GO" id="GO:0030488">
    <property type="term" value="P:tRNA methylation"/>
    <property type="evidence" value="ECO:0007669"/>
    <property type="project" value="TreeGrafter"/>
</dbReference>
<protein>
    <submittedName>
        <fullName evidence="4">GTPase</fullName>
    </submittedName>
</protein>
<name>C0QEF6_DESAH</name>
<dbReference type="EMBL" id="CP001087">
    <property type="protein sequence ID" value="ACN13273.1"/>
    <property type="molecule type" value="Genomic_DNA"/>
</dbReference>
<evidence type="ECO:0000313" key="4">
    <source>
        <dbReference type="EMBL" id="ACN13273.1"/>
    </source>
</evidence>
<dbReference type="NCBIfam" id="TIGR00231">
    <property type="entry name" value="small_GTP"/>
    <property type="match status" value="1"/>
</dbReference>
<dbReference type="InterPro" id="IPR040644">
    <property type="entry name" value="HydF_tetramer"/>
</dbReference>
<dbReference type="InterPro" id="IPR041606">
    <property type="entry name" value="HydF_dimer"/>
</dbReference>
<feature type="domain" description="G" evidence="1">
    <location>
        <begin position="11"/>
        <end position="123"/>
    </location>
</feature>
<feature type="domain" description="Hydrogen maturase F dimerization" evidence="2">
    <location>
        <begin position="177"/>
        <end position="273"/>
    </location>
</feature>
<dbReference type="Pfam" id="PF18128">
    <property type="entry name" value="HydF_dimer"/>
    <property type="match status" value="1"/>
</dbReference>
<dbReference type="eggNOG" id="COG0486">
    <property type="taxonomic scope" value="Bacteria"/>
</dbReference>
<dbReference type="HOGENOM" id="CLU_042017_0_0_7"/>
<dbReference type="Pfam" id="PF18133">
    <property type="entry name" value="HydF_tetramer"/>
    <property type="match status" value="1"/>
</dbReference>
<dbReference type="STRING" id="177437.HRM2_01510"/>
<proteinExistence type="predicted"/>
<dbReference type="InterPro" id="IPR005225">
    <property type="entry name" value="Small_GTP-bd"/>
</dbReference>
<evidence type="ECO:0000313" key="5">
    <source>
        <dbReference type="Proteomes" id="UP000000442"/>
    </source>
</evidence>
<dbReference type="Proteomes" id="UP000000442">
    <property type="component" value="Chromosome"/>
</dbReference>
<gene>
    <name evidence="4" type="ordered locus">HRM2_01510</name>
</gene>
<evidence type="ECO:0000259" key="1">
    <source>
        <dbReference type="Pfam" id="PF01926"/>
    </source>
</evidence>
<dbReference type="OrthoDB" id="9811338at2"/>
<dbReference type="SUPFAM" id="SSF52540">
    <property type="entry name" value="P-loop containing nucleoside triphosphate hydrolases"/>
    <property type="match status" value="1"/>
</dbReference>
<dbReference type="InterPro" id="IPR006073">
    <property type="entry name" value="GTP-bd"/>
</dbReference>
<dbReference type="PANTHER" id="PTHR42714:SF6">
    <property type="entry name" value="TRANSLATION INITIATION FACTOR IF-2"/>
    <property type="match status" value="1"/>
</dbReference>
<feature type="domain" description="Hydrogen maturase F tetramerization" evidence="3">
    <location>
        <begin position="278"/>
        <end position="391"/>
    </location>
</feature>
<dbReference type="AlphaFoldDB" id="C0QEF6"/>
<dbReference type="InterPro" id="IPR023873">
    <property type="entry name" value="FeFe-hyd_GTPase_HydF"/>
</dbReference>
<dbReference type="Gene3D" id="3.40.50.300">
    <property type="entry name" value="P-loop containing nucleotide triphosphate hydrolases"/>
    <property type="match status" value="1"/>
</dbReference>
<dbReference type="GO" id="GO:0002098">
    <property type="term" value="P:tRNA wobble uridine modification"/>
    <property type="evidence" value="ECO:0007669"/>
    <property type="project" value="TreeGrafter"/>
</dbReference>
<dbReference type="NCBIfam" id="TIGR03918">
    <property type="entry name" value="GTP_HydF"/>
    <property type="match status" value="1"/>
</dbReference>
<dbReference type="Pfam" id="PF01926">
    <property type="entry name" value="MMR_HSR1"/>
    <property type="match status" value="1"/>
</dbReference>